<dbReference type="SUPFAM" id="SSF54909">
    <property type="entry name" value="Dimeric alpha+beta barrel"/>
    <property type="match status" value="1"/>
</dbReference>
<dbReference type="Pfam" id="PF03992">
    <property type="entry name" value="ABM"/>
    <property type="match status" value="1"/>
</dbReference>
<sequence>MIYEHAYLRVAADDQTTFEQAAPKAREILLSAQGCREVLISKSVDDPDLYLLRVGWDTIEDHLERFPASTQGAALGDLIGGFFTEAPAVTHFEDRDLSA</sequence>
<organism evidence="2 3">
    <name type="scientific">Nocardioides immobilis</name>
    <dbReference type="NCBI Taxonomy" id="2049295"/>
    <lineage>
        <taxon>Bacteria</taxon>
        <taxon>Bacillati</taxon>
        <taxon>Actinomycetota</taxon>
        <taxon>Actinomycetes</taxon>
        <taxon>Propionibacteriales</taxon>
        <taxon>Nocardioidaceae</taxon>
        <taxon>Nocardioides</taxon>
    </lineage>
</organism>
<dbReference type="AlphaFoldDB" id="A0A417Y8F5"/>
<evidence type="ECO:0000259" key="1">
    <source>
        <dbReference type="Pfam" id="PF03992"/>
    </source>
</evidence>
<keyword evidence="3" id="KW-1185">Reference proteome</keyword>
<reference evidence="2 3" key="1">
    <citation type="submission" date="2018-09" db="EMBL/GenBank/DDBJ databases">
        <title>Genome sequencing of Nocardioides immobilis CCTCC AB 2017083 for comparison to Nocardioides silvaticus.</title>
        <authorList>
            <person name="Li C."/>
            <person name="Wang G."/>
        </authorList>
    </citation>
    <scope>NUCLEOTIDE SEQUENCE [LARGE SCALE GENOMIC DNA]</scope>
    <source>
        <strain evidence="2 3">CCTCC AB 2017083</strain>
    </source>
</reference>
<protein>
    <submittedName>
        <fullName evidence="2">Antibiotic biosynthesis monooxygenase</fullName>
    </submittedName>
</protein>
<dbReference type="OrthoDB" id="9798157at2"/>
<gene>
    <name evidence="2" type="ORF">D0Z08_00805</name>
</gene>
<dbReference type="InterPro" id="IPR007138">
    <property type="entry name" value="ABM_dom"/>
</dbReference>
<dbReference type="RefSeq" id="WP_118921718.1">
    <property type="nucleotide sequence ID" value="NZ_QXGH01000007.1"/>
</dbReference>
<dbReference type="Proteomes" id="UP000283644">
    <property type="component" value="Unassembled WGS sequence"/>
</dbReference>
<evidence type="ECO:0000313" key="3">
    <source>
        <dbReference type="Proteomes" id="UP000283644"/>
    </source>
</evidence>
<dbReference type="Gene3D" id="3.30.70.100">
    <property type="match status" value="1"/>
</dbReference>
<dbReference type="GO" id="GO:0004497">
    <property type="term" value="F:monooxygenase activity"/>
    <property type="evidence" value="ECO:0007669"/>
    <property type="project" value="UniProtKB-KW"/>
</dbReference>
<name>A0A417Y8F5_9ACTN</name>
<keyword evidence="2" id="KW-0503">Monooxygenase</keyword>
<feature type="domain" description="ABM" evidence="1">
    <location>
        <begin position="1"/>
        <end position="64"/>
    </location>
</feature>
<proteinExistence type="predicted"/>
<accession>A0A417Y8F5</accession>
<dbReference type="InterPro" id="IPR011008">
    <property type="entry name" value="Dimeric_a/b-barrel"/>
</dbReference>
<evidence type="ECO:0000313" key="2">
    <source>
        <dbReference type="EMBL" id="RHW29032.1"/>
    </source>
</evidence>
<comment type="caution">
    <text evidence="2">The sequence shown here is derived from an EMBL/GenBank/DDBJ whole genome shotgun (WGS) entry which is preliminary data.</text>
</comment>
<keyword evidence="2" id="KW-0560">Oxidoreductase</keyword>
<dbReference type="EMBL" id="QXGH01000007">
    <property type="protein sequence ID" value="RHW29032.1"/>
    <property type="molecule type" value="Genomic_DNA"/>
</dbReference>